<sequence>APQGPREAQLPHVVRPERASPLARVRPPRGDDGGRDRGRPACRPSRSAAARHRQGRDARGRGLARDHLGAALSEVPRVGRRVARRRGAPPGRRAADRRGGPRPGGGRHLGRPARCPRREPRELREAARGAGGDRDVEARRREVLRHAGRARRPRHRQADGGRRRHGRPAVPGDRPRDRDLAPVPRPDQGHGHPRVARQRVRQV</sequence>
<feature type="compositionally biased region" description="Basic and acidic residues" evidence="1">
    <location>
        <begin position="55"/>
        <end position="68"/>
    </location>
</feature>
<protein>
    <submittedName>
        <fullName evidence="2">Ribonuclease Y</fullName>
    </submittedName>
</protein>
<organism evidence="2">
    <name type="scientific">uncultured Thermoleophilia bacterium</name>
    <dbReference type="NCBI Taxonomy" id="1497501"/>
    <lineage>
        <taxon>Bacteria</taxon>
        <taxon>Bacillati</taxon>
        <taxon>Actinomycetota</taxon>
        <taxon>Thermoleophilia</taxon>
        <taxon>environmental samples</taxon>
    </lineage>
</organism>
<feature type="non-terminal residue" evidence="2">
    <location>
        <position position="1"/>
    </location>
</feature>
<feature type="region of interest" description="Disordered" evidence="1">
    <location>
        <begin position="1"/>
        <end position="203"/>
    </location>
</feature>
<evidence type="ECO:0000313" key="2">
    <source>
        <dbReference type="EMBL" id="CAA9554716.1"/>
    </source>
</evidence>
<dbReference type="AlphaFoldDB" id="A0A6J4UP45"/>
<feature type="compositionally biased region" description="Basic and acidic residues" evidence="1">
    <location>
        <begin position="116"/>
        <end position="145"/>
    </location>
</feature>
<name>A0A6J4UP45_9ACTN</name>
<gene>
    <name evidence="2" type="ORF">AVDCRST_MAG79-2986</name>
</gene>
<reference evidence="2" key="1">
    <citation type="submission" date="2020-02" db="EMBL/GenBank/DDBJ databases">
        <authorList>
            <person name="Meier V. D."/>
        </authorList>
    </citation>
    <scope>NUCLEOTIDE SEQUENCE</scope>
    <source>
        <strain evidence="2">AVDCRST_MAG79</strain>
    </source>
</reference>
<feature type="compositionally biased region" description="Basic residues" evidence="1">
    <location>
        <begin position="146"/>
        <end position="155"/>
    </location>
</feature>
<proteinExistence type="predicted"/>
<evidence type="ECO:0000256" key="1">
    <source>
        <dbReference type="SAM" id="MobiDB-lite"/>
    </source>
</evidence>
<feature type="non-terminal residue" evidence="2">
    <location>
        <position position="203"/>
    </location>
</feature>
<dbReference type="EMBL" id="CADCWC010000474">
    <property type="protein sequence ID" value="CAA9554716.1"/>
    <property type="molecule type" value="Genomic_DNA"/>
</dbReference>
<feature type="compositionally biased region" description="Basic residues" evidence="1">
    <location>
        <begin position="191"/>
        <end position="203"/>
    </location>
</feature>
<accession>A0A6J4UP45</accession>
<feature type="compositionally biased region" description="Basic residues" evidence="1">
    <location>
        <begin position="78"/>
        <end position="87"/>
    </location>
</feature>
<feature type="compositionally biased region" description="Basic and acidic residues" evidence="1">
    <location>
        <begin position="28"/>
        <end position="39"/>
    </location>
</feature>